<name>A0A1U7LXC2_9FIRM</name>
<gene>
    <name evidence="1" type="ORF">BIV18_10090</name>
</gene>
<evidence type="ECO:0000313" key="2">
    <source>
        <dbReference type="Proteomes" id="UP000187166"/>
    </source>
</evidence>
<sequence length="91" mass="10489">MNFNEIRYKNMMDKIFQDAGNLESLIPYESKILVYEDCVVTLTLDEEGYANVQIFAGDVKNVFIETSDELESLLGEDPVEEIKSYILEINK</sequence>
<dbReference type="AlphaFoldDB" id="A0A1U7LXC2"/>
<dbReference type="STRING" id="1465756.BIV18_10090"/>
<evidence type="ECO:0000313" key="1">
    <source>
        <dbReference type="EMBL" id="OLR61693.1"/>
    </source>
</evidence>
<organism evidence="1 2">
    <name type="scientific">Peptoniphilus porci</name>
    <dbReference type="NCBI Taxonomy" id="2652280"/>
    <lineage>
        <taxon>Bacteria</taxon>
        <taxon>Bacillati</taxon>
        <taxon>Bacillota</taxon>
        <taxon>Tissierellia</taxon>
        <taxon>Tissierellales</taxon>
        <taxon>Peptoniphilaceae</taxon>
        <taxon>Peptoniphilus</taxon>
    </lineage>
</organism>
<keyword evidence="2" id="KW-1185">Reference proteome</keyword>
<protein>
    <submittedName>
        <fullName evidence="1">Uncharacterized protein</fullName>
    </submittedName>
</protein>
<dbReference type="Proteomes" id="UP000187166">
    <property type="component" value="Unassembled WGS sequence"/>
</dbReference>
<dbReference type="EMBL" id="MJIH01000008">
    <property type="protein sequence ID" value="OLR61693.1"/>
    <property type="molecule type" value="Genomic_DNA"/>
</dbReference>
<comment type="caution">
    <text evidence="1">The sequence shown here is derived from an EMBL/GenBank/DDBJ whole genome shotgun (WGS) entry which is preliminary data.</text>
</comment>
<accession>A0A1U7LXC2</accession>
<reference evidence="1 2" key="1">
    <citation type="journal article" date="2016" name="Appl. Environ. Microbiol.">
        <title>Function and Phylogeny of Bacterial Butyryl Coenzyme A:Acetate Transferases and Their Diversity in the Proximal Colon of Swine.</title>
        <authorList>
            <person name="Trachsel J."/>
            <person name="Bayles D.O."/>
            <person name="Looft T."/>
            <person name="Levine U.Y."/>
            <person name="Allen H.K."/>
        </authorList>
    </citation>
    <scope>NUCLEOTIDE SEQUENCE [LARGE SCALE GENOMIC DNA]</scope>
    <source>
        <strain evidence="1 2">35-6-1</strain>
    </source>
</reference>
<proteinExistence type="predicted"/>